<reference evidence="1 2" key="1">
    <citation type="submission" date="2019-09" db="EMBL/GenBank/DDBJ databases">
        <title>Draft Whole-Genome sequence of Blastochloris sulfoviridis DSM 729.</title>
        <authorList>
            <person name="Meyer T.E."/>
            <person name="Kyndt J.A."/>
        </authorList>
    </citation>
    <scope>NUCLEOTIDE SEQUENCE [LARGE SCALE GENOMIC DNA]</scope>
    <source>
        <strain evidence="1 2">DSM 729</strain>
    </source>
</reference>
<dbReference type="PROSITE" id="PS51318">
    <property type="entry name" value="TAT"/>
    <property type="match status" value="1"/>
</dbReference>
<dbReference type="OrthoDB" id="10007246at2"/>
<dbReference type="RefSeq" id="WP_150098914.1">
    <property type="nucleotide sequence ID" value="NZ_VWPL01000057.1"/>
</dbReference>
<accession>A0A5M6HHR9</accession>
<organism evidence="1 2">
    <name type="scientific">Blastochloris sulfoviridis</name>
    <dbReference type="NCBI Taxonomy" id="50712"/>
    <lineage>
        <taxon>Bacteria</taxon>
        <taxon>Pseudomonadati</taxon>
        <taxon>Pseudomonadota</taxon>
        <taxon>Alphaproteobacteria</taxon>
        <taxon>Hyphomicrobiales</taxon>
        <taxon>Blastochloridaceae</taxon>
        <taxon>Blastochloris</taxon>
    </lineage>
</organism>
<evidence type="ECO:0000313" key="2">
    <source>
        <dbReference type="Proteomes" id="UP000323886"/>
    </source>
</evidence>
<dbReference type="InterPro" id="IPR006311">
    <property type="entry name" value="TAT_signal"/>
</dbReference>
<dbReference type="EMBL" id="VWPL01000057">
    <property type="protein sequence ID" value="KAA5595410.1"/>
    <property type="molecule type" value="Genomic_DNA"/>
</dbReference>
<sequence>MTSPKPVDVSLEPENAMTAPQLHRRAFMFGVLATGAAAIAVGSSRAEAAPFLSASPANSDAAAGPFDAVFRPNQDNVAAETVQWSNRCWIDARSGRRVCVQRRWVCRWHKGRRVCGWRDHY</sequence>
<dbReference type="AlphaFoldDB" id="A0A5M6HHR9"/>
<name>A0A5M6HHR9_9HYPH</name>
<proteinExistence type="predicted"/>
<comment type="caution">
    <text evidence="1">The sequence shown here is derived from an EMBL/GenBank/DDBJ whole genome shotgun (WGS) entry which is preliminary data.</text>
</comment>
<gene>
    <name evidence="1" type="ORF">F1193_16620</name>
</gene>
<keyword evidence="2" id="KW-1185">Reference proteome</keyword>
<protein>
    <submittedName>
        <fullName evidence="1">Uncharacterized protein</fullName>
    </submittedName>
</protein>
<evidence type="ECO:0000313" key="1">
    <source>
        <dbReference type="EMBL" id="KAA5595410.1"/>
    </source>
</evidence>
<dbReference type="Proteomes" id="UP000323886">
    <property type="component" value="Unassembled WGS sequence"/>
</dbReference>